<name>A0A3P1WPR9_9ACTN</name>
<dbReference type="Proteomes" id="UP000280935">
    <property type="component" value="Unassembled WGS sequence"/>
</dbReference>
<proteinExistence type="inferred from homology"/>
<sequence length="99" mass="11087">MNMSTGEIKVNYASMESLKAGLRQQSTEIQTQLDDLEAAARQLAGNWDGDAKEAFNDAKRRWDASMAHMHQILNDTELKIGNSAVQYAETDRANAQRML</sequence>
<dbReference type="OrthoDB" id="4278078at2"/>
<comment type="similarity">
    <text evidence="1">Belongs to the WXG100 family.</text>
</comment>
<organism evidence="3 4">
    <name type="scientific">Arachnia propionica</name>
    <dbReference type="NCBI Taxonomy" id="1750"/>
    <lineage>
        <taxon>Bacteria</taxon>
        <taxon>Bacillati</taxon>
        <taxon>Actinomycetota</taxon>
        <taxon>Actinomycetes</taxon>
        <taxon>Propionibacteriales</taxon>
        <taxon>Propionibacteriaceae</taxon>
        <taxon>Arachnia</taxon>
    </lineage>
</organism>
<evidence type="ECO:0000313" key="3">
    <source>
        <dbReference type="EMBL" id="RRD48255.1"/>
    </source>
</evidence>
<comment type="caution">
    <text evidence="3">The sequence shown here is derived from an EMBL/GenBank/DDBJ whole genome shotgun (WGS) entry which is preliminary data.</text>
</comment>
<dbReference type="InterPro" id="IPR036689">
    <property type="entry name" value="ESAT-6-like_sf"/>
</dbReference>
<reference evidence="3 4" key="1">
    <citation type="submission" date="2018-11" db="EMBL/GenBank/DDBJ databases">
        <title>Genomes From Bacteria Associated with the Canine Oral Cavity: a Test Case for Automated Genome-Based Taxonomic Assignment.</title>
        <authorList>
            <person name="Coil D.A."/>
            <person name="Jospin G."/>
            <person name="Darling A.E."/>
            <person name="Wallis C."/>
            <person name="Davis I.J."/>
            <person name="Harris S."/>
            <person name="Eisen J.A."/>
            <person name="Holcombe L.J."/>
            <person name="O'Flynn C."/>
        </authorList>
    </citation>
    <scope>NUCLEOTIDE SEQUENCE [LARGE SCALE GENOMIC DNA]</scope>
    <source>
        <strain evidence="3 4">OH2822_COT-296</strain>
    </source>
</reference>
<dbReference type="SUPFAM" id="SSF140453">
    <property type="entry name" value="EsxAB dimer-like"/>
    <property type="match status" value="1"/>
</dbReference>
<dbReference type="NCBIfam" id="TIGR03930">
    <property type="entry name" value="WXG100_ESAT6"/>
    <property type="match status" value="1"/>
</dbReference>
<dbReference type="Pfam" id="PF06013">
    <property type="entry name" value="WXG100"/>
    <property type="match status" value="1"/>
</dbReference>
<accession>A0A3P1WPR9</accession>
<protein>
    <recommendedName>
        <fullName evidence="1">ESAT-6-like protein</fullName>
    </recommendedName>
</protein>
<evidence type="ECO:0000256" key="2">
    <source>
        <dbReference type="SAM" id="Coils"/>
    </source>
</evidence>
<dbReference type="EMBL" id="RQYT01000047">
    <property type="protein sequence ID" value="RRD48255.1"/>
    <property type="molecule type" value="Genomic_DNA"/>
</dbReference>
<evidence type="ECO:0000313" key="4">
    <source>
        <dbReference type="Proteomes" id="UP000280935"/>
    </source>
</evidence>
<keyword evidence="2" id="KW-0175">Coiled coil</keyword>
<gene>
    <name evidence="3" type="ORF">EII35_13685</name>
</gene>
<evidence type="ECO:0000256" key="1">
    <source>
        <dbReference type="RuleBase" id="RU362001"/>
    </source>
</evidence>
<feature type="coiled-coil region" evidence="2">
    <location>
        <begin position="19"/>
        <end position="46"/>
    </location>
</feature>
<dbReference type="Gene3D" id="1.10.287.1060">
    <property type="entry name" value="ESAT-6-like"/>
    <property type="match status" value="1"/>
</dbReference>
<dbReference type="AlphaFoldDB" id="A0A3P1WPR9"/>
<dbReference type="InterPro" id="IPR010310">
    <property type="entry name" value="T7SS_ESAT-6-like"/>
</dbReference>